<reference evidence="1 2" key="1">
    <citation type="submission" date="2018-08" db="EMBL/GenBank/DDBJ databases">
        <title>Genomic Encyclopedia of Type Strains, Phase III (KMG-III): the genomes of soil and plant-associated and newly described type strains.</title>
        <authorList>
            <person name="Whitman W."/>
        </authorList>
    </citation>
    <scope>NUCLEOTIDE SEQUENCE [LARGE SCALE GENOMIC DNA]</scope>
    <source>
        <strain evidence="1 2">325-5</strain>
    </source>
</reference>
<evidence type="ECO:0000313" key="1">
    <source>
        <dbReference type="EMBL" id="REE79782.1"/>
    </source>
</evidence>
<dbReference type="RefSeq" id="WP_115882097.1">
    <property type="nucleotide sequence ID" value="NZ_QTTQ01000012.1"/>
</dbReference>
<comment type="caution">
    <text evidence="1">The sequence shown here is derived from an EMBL/GenBank/DDBJ whole genome shotgun (WGS) entry which is preliminary data.</text>
</comment>
<dbReference type="AlphaFoldDB" id="A0A3D9RSL7"/>
<dbReference type="Proteomes" id="UP000256429">
    <property type="component" value="Unassembled WGS sequence"/>
</dbReference>
<gene>
    <name evidence="1" type="ORF">BX611_2678</name>
</gene>
<name>A0A3D9RSL7_9FLAO</name>
<sequence length="140" mass="16005">MSFSFSKLFNKPKDLPSTFEIIDKIDFQGGTKYAINETNVVYADIEELGGFPYLKTVIIGEIAVKIKRTGCTVAFNFNNEIIKLNSDNTAIESNKIKNTNVFYTEIDFELNEEDAKKIKSNKLKTLEYDFQNKIVPFNPI</sequence>
<dbReference type="EMBL" id="QTTQ01000012">
    <property type="protein sequence ID" value="REE79782.1"/>
    <property type="molecule type" value="Genomic_DNA"/>
</dbReference>
<dbReference type="OrthoDB" id="1443276at2"/>
<proteinExistence type="predicted"/>
<organism evidence="1 2">
    <name type="scientific">Lutibacter oceani</name>
    <dbReference type="NCBI Taxonomy" id="1853311"/>
    <lineage>
        <taxon>Bacteria</taxon>
        <taxon>Pseudomonadati</taxon>
        <taxon>Bacteroidota</taxon>
        <taxon>Flavobacteriia</taxon>
        <taxon>Flavobacteriales</taxon>
        <taxon>Flavobacteriaceae</taxon>
        <taxon>Lutibacter</taxon>
    </lineage>
</organism>
<keyword evidence="2" id="KW-1185">Reference proteome</keyword>
<evidence type="ECO:0000313" key="2">
    <source>
        <dbReference type="Proteomes" id="UP000256429"/>
    </source>
</evidence>
<protein>
    <submittedName>
        <fullName evidence="1">Uncharacterized protein</fullName>
    </submittedName>
</protein>
<accession>A0A3D9RSL7</accession>